<dbReference type="AlphaFoldDB" id="A0A495WQN0"/>
<dbReference type="RefSeq" id="WP_121456629.1">
    <property type="nucleotide sequence ID" value="NZ_RBXP01000002.1"/>
</dbReference>
<feature type="domain" description="CBS" evidence="2">
    <location>
        <begin position="111"/>
        <end position="181"/>
    </location>
</feature>
<organism evidence="3 4">
    <name type="scientific">Azonexus fungiphilus</name>
    <dbReference type="NCBI Taxonomy" id="146940"/>
    <lineage>
        <taxon>Bacteria</taxon>
        <taxon>Pseudomonadati</taxon>
        <taxon>Pseudomonadota</taxon>
        <taxon>Betaproteobacteria</taxon>
        <taxon>Rhodocyclales</taxon>
        <taxon>Azonexaceae</taxon>
        <taxon>Azonexus</taxon>
    </lineage>
</organism>
<dbReference type="Proteomes" id="UP000270626">
    <property type="component" value="Unassembled WGS sequence"/>
</dbReference>
<dbReference type="SMART" id="SM00116">
    <property type="entry name" value="CBS"/>
    <property type="match status" value="1"/>
</dbReference>
<reference evidence="3 4" key="1">
    <citation type="submission" date="2018-10" db="EMBL/GenBank/DDBJ databases">
        <title>Genomic Encyclopedia of Type Strains, Phase IV (KMG-IV): sequencing the most valuable type-strain genomes for metagenomic binning, comparative biology and taxonomic classification.</title>
        <authorList>
            <person name="Goeker M."/>
        </authorList>
    </citation>
    <scope>NUCLEOTIDE SEQUENCE [LARGE SCALE GENOMIC DNA]</scope>
    <source>
        <strain evidence="3 4">DSM 23841</strain>
    </source>
</reference>
<proteinExistence type="predicted"/>
<dbReference type="CDD" id="cd04640">
    <property type="entry name" value="CBS_pair_proteobact"/>
    <property type="match status" value="1"/>
</dbReference>
<sequence>MTQPVPLRAHKLSANAALCVSGFNLIAPDSPAIEAMTDFFRVNVVSIGPTATVDEANARMISRGVRLLMVVGKDDEVVGLITARDILGEKPLQVAQARGGKRGELSVADLMTPIGGIDTLALDDVLRARVSDILDALKQLGRQHILVEDSDPLSGQPRVRGLFSATQIGRALGVPVLGFDLPRTFAEIEAALVN</sequence>
<keyword evidence="1" id="KW-0129">CBS domain</keyword>
<evidence type="ECO:0000259" key="2">
    <source>
        <dbReference type="PROSITE" id="PS51371"/>
    </source>
</evidence>
<evidence type="ECO:0000256" key="1">
    <source>
        <dbReference type="PROSITE-ProRule" id="PRU00703"/>
    </source>
</evidence>
<keyword evidence="4" id="KW-1185">Reference proteome</keyword>
<evidence type="ECO:0000313" key="4">
    <source>
        <dbReference type="Proteomes" id="UP000270626"/>
    </source>
</evidence>
<dbReference type="InterPro" id="IPR046342">
    <property type="entry name" value="CBS_dom_sf"/>
</dbReference>
<evidence type="ECO:0000313" key="3">
    <source>
        <dbReference type="EMBL" id="RKT62863.1"/>
    </source>
</evidence>
<name>A0A495WQN0_9RHOO</name>
<dbReference type="Pfam" id="PF00571">
    <property type="entry name" value="CBS"/>
    <property type="match status" value="1"/>
</dbReference>
<dbReference type="PROSITE" id="PS51371">
    <property type="entry name" value="CBS"/>
    <property type="match status" value="2"/>
</dbReference>
<dbReference type="OrthoDB" id="5295117at2"/>
<dbReference type="EMBL" id="RBXP01000002">
    <property type="protein sequence ID" value="RKT62863.1"/>
    <property type="molecule type" value="Genomic_DNA"/>
</dbReference>
<dbReference type="SUPFAM" id="SSF54631">
    <property type="entry name" value="CBS-domain pair"/>
    <property type="match status" value="1"/>
</dbReference>
<gene>
    <name evidence="3" type="ORF">DFR40_0197</name>
</gene>
<accession>A0A495WQN0</accession>
<comment type="caution">
    <text evidence="3">The sequence shown here is derived from an EMBL/GenBank/DDBJ whole genome shotgun (WGS) entry which is preliminary data.</text>
</comment>
<protein>
    <submittedName>
        <fullName evidence="3">CBS domain protein</fullName>
    </submittedName>
</protein>
<feature type="domain" description="CBS" evidence="2">
    <location>
        <begin position="36"/>
        <end position="96"/>
    </location>
</feature>
<dbReference type="InterPro" id="IPR000644">
    <property type="entry name" value="CBS_dom"/>
</dbReference>
<dbReference type="Gene3D" id="3.10.580.10">
    <property type="entry name" value="CBS-domain"/>
    <property type="match status" value="1"/>
</dbReference>